<evidence type="ECO:0000313" key="5">
    <source>
        <dbReference type="Proteomes" id="UP000215506"/>
    </source>
</evidence>
<evidence type="ECO:0000259" key="3">
    <source>
        <dbReference type="Pfam" id="PF20434"/>
    </source>
</evidence>
<dbReference type="InterPro" id="IPR029058">
    <property type="entry name" value="AB_hydrolase_fold"/>
</dbReference>
<dbReference type="Pfam" id="PF20434">
    <property type="entry name" value="BD-FAE"/>
    <property type="match status" value="1"/>
</dbReference>
<organism evidence="4 5">
    <name type="scientific">Nocardia cerradoensis</name>
    <dbReference type="NCBI Taxonomy" id="85688"/>
    <lineage>
        <taxon>Bacteria</taxon>
        <taxon>Bacillati</taxon>
        <taxon>Actinomycetota</taxon>
        <taxon>Actinomycetes</taxon>
        <taxon>Mycobacteriales</taxon>
        <taxon>Nocardiaceae</taxon>
        <taxon>Nocardia</taxon>
    </lineage>
</organism>
<keyword evidence="2" id="KW-0812">Transmembrane</keyword>
<keyword evidence="2" id="KW-1133">Transmembrane helix</keyword>
<keyword evidence="2" id="KW-0472">Membrane</keyword>
<comment type="caution">
    <text evidence="4">The sequence shown here is derived from an EMBL/GenBank/DDBJ whole genome shotgun (WGS) entry which is preliminary data.</text>
</comment>
<dbReference type="AlphaFoldDB" id="A0A231H3M3"/>
<proteinExistence type="predicted"/>
<dbReference type="InterPro" id="IPR050300">
    <property type="entry name" value="GDXG_lipolytic_enzyme"/>
</dbReference>
<dbReference type="PANTHER" id="PTHR48081">
    <property type="entry name" value="AB HYDROLASE SUPERFAMILY PROTEIN C4A8.06C"/>
    <property type="match status" value="1"/>
</dbReference>
<keyword evidence="1" id="KW-0378">Hydrolase</keyword>
<dbReference type="InterPro" id="IPR049492">
    <property type="entry name" value="BD-FAE-like_dom"/>
</dbReference>
<sequence>MVGVGQGGTRRWVMAGVLAIVVAAIGFGSVEPAAPDGHAGPAVPGLSIQPAEAGVPMRIGYGREADTFGDLYLPAGGPLSGSSGRCPVVVLIHGGGWSQYRDLTQFSAQARQLAESGVAVWNVEYRRVNGAGGWPVTLTDVDDAVAALSTVVQQRAGGRLDLDNVHLAGHSAGGQLAAWVAGRRTDGEAASRGLRIRSVTLMAAVLDLDYAVAHGNDGFARKLLGGLPDEVPDRYRYASPIVNLPRGVHITAVHGDADRVVSVEQSRRYAEAARRAGDPTDLHILPGVGHAEFTDPGSAAWSVARVAILASVAESA</sequence>
<feature type="transmembrane region" description="Helical" evidence="2">
    <location>
        <begin position="12"/>
        <end position="30"/>
    </location>
</feature>
<name>A0A231H3M3_9NOCA</name>
<reference evidence="4 5" key="1">
    <citation type="submission" date="2017-07" db="EMBL/GenBank/DDBJ databases">
        <title>First draft Genome Sequence of Nocardia cerradoensis isolated from human infection.</title>
        <authorList>
            <person name="Carrasco G."/>
        </authorList>
    </citation>
    <scope>NUCLEOTIDE SEQUENCE [LARGE SCALE GENOMIC DNA]</scope>
    <source>
        <strain evidence="4 5">CNM20130759</strain>
    </source>
</reference>
<keyword evidence="5" id="KW-1185">Reference proteome</keyword>
<dbReference type="EMBL" id="NGAF01000009">
    <property type="protein sequence ID" value="OXR43435.1"/>
    <property type="molecule type" value="Genomic_DNA"/>
</dbReference>
<dbReference type="RefSeq" id="WP_223273567.1">
    <property type="nucleotide sequence ID" value="NZ_NGAF01000009.1"/>
</dbReference>
<evidence type="ECO:0000256" key="1">
    <source>
        <dbReference type="ARBA" id="ARBA00022801"/>
    </source>
</evidence>
<dbReference type="SUPFAM" id="SSF53474">
    <property type="entry name" value="alpha/beta-Hydrolases"/>
    <property type="match status" value="1"/>
</dbReference>
<dbReference type="GO" id="GO:0016787">
    <property type="term" value="F:hydrolase activity"/>
    <property type="evidence" value="ECO:0007669"/>
    <property type="project" value="UniProtKB-KW"/>
</dbReference>
<dbReference type="Gene3D" id="3.40.50.1820">
    <property type="entry name" value="alpha/beta hydrolase"/>
    <property type="match status" value="1"/>
</dbReference>
<protein>
    <recommendedName>
        <fullName evidence="3">BD-FAE-like domain-containing protein</fullName>
    </recommendedName>
</protein>
<evidence type="ECO:0000313" key="4">
    <source>
        <dbReference type="EMBL" id="OXR43435.1"/>
    </source>
</evidence>
<accession>A0A231H3M3</accession>
<gene>
    <name evidence="4" type="ORF">B7C42_04302</name>
</gene>
<evidence type="ECO:0000256" key="2">
    <source>
        <dbReference type="SAM" id="Phobius"/>
    </source>
</evidence>
<dbReference type="Proteomes" id="UP000215506">
    <property type="component" value="Unassembled WGS sequence"/>
</dbReference>
<feature type="domain" description="BD-FAE-like" evidence="3">
    <location>
        <begin position="81"/>
        <end position="270"/>
    </location>
</feature>